<dbReference type="RefSeq" id="WP_380637080.1">
    <property type="nucleotide sequence ID" value="NZ_JBHSQO010000014.1"/>
</dbReference>
<accession>A0ABW1P5J8</accession>
<protein>
    <recommendedName>
        <fullName evidence="3">Minor tail protein</fullName>
    </recommendedName>
</protein>
<organism evidence="1 2">
    <name type="scientific">Saccharothrix lopnurensis</name>
    <dbReference type="NCBI Taxonomy" id="1670621"/>
    <lineage>
        <taxon>Bacteria</taxon>
        <taxon>Bacillati</taxon>
        <taxon>Actinomycetota</taxon>
        <taxon>Actinomycetes</taxon>
        <taxon>Pseudonocardiales</taxon>
        <taxon>Pseudonocardiaceae</taxon>
        <taxon>Saccharothrix</taxon>
    </lineage>
</organism>
<keyword evidence="2" id="KW-1185">Reference proteome</keyword>
<dbReference type="EMBL" id="JBHSQO010000014">
    <property type="protein sequence ID" value="MFC6090880.1"/>
    <property type="molecule type" value="Genomic_DNA"/>
</dbReference>
<sequence>MPAVLQGPDPWFLDKALGPLELRAVLAAVMGHNSLGGTGSEGGVILGAGANLAVAATSPSASMQLTVSTGAAVIPRAGQHAYVGPFGPAGNIDIDAANATNPRIDTVIVRVRDPELLDPSNGVSNKGLFVEVVKGAAAAVPAAPSLAAIPACLPLCDVFVPSAPNMPSTPAIVNANLTDRRWWTRAAGGIRYAAGAEARGGAYPWDMRVGAAGLLDMWDPTASLWVTLLNPRAWTSYTPTITATGGALNLGSGTGVGIFGRYVQIGKTLIVRIWMVVGSGNDTRSGPANFGLPPGFTIANNNGAEQVGKAKLYHPTGGTFYGGIYAQPGATTIQAVLPVDSTHSNCLPMRSAELPGVTGGGIPSIPGQYTLRQDSNVNLLAILEMA</sequence>
<name>A0ABW1P5J8_9PSEU</name>
<evidence type="ECO:0000313" key="1">
    <source>
        <dbReference type="EMBL" id="MFC6090880.1"/>
    </source>
</evidence>
<evidence type="ECO:0000313" key="2">
    <source>
        <dbReference type="Proteomes" id="UP001596220"/>
    </source>
</evidence>
<gene>
    <name evidence="1" type="ORF">ACFP3R_16495</name>
</gene>
<evidence type="ECO:0008006" key="3">
    <source>
        <dbReference type="Google" id="ProtNLM"/>
    </source>
</evidence>
<proteinExistence type="predicted"/>
<comment type="caution">
    <text evidence="1">The sequence shown here is derived from an EMBL/GenBank/DDBJ whole genome shotgun (WGS) entry which is preliminary data.</text>
</comment>
<reference evidence="2" key="1">
    <citation type="journal article" date="2019" name="Int. J. Syst. Evol. Microbiol.">
        <title>The Global Catalogue of Microorganisms (GCM) 10K type strain sequencing project: providing services to taxonomists for standard genome sequencing and annotation.</title>
        <authorList>
            <consortium name="The Broad Institute Genomics Platform"/>
            <consortium name="The Broad Institute Genome Sequencing Center for Infectious Disease"/>
            <person name="Wu L."/>
            <person name="Ma J."/>
        </authorList>
    </citation>
    <scope>NUCLEOTIDE SEQUENCE [LARGE SCALE GENOMIC DNA]</scope>
    <source>
        <strain evidence="2">CGMCC 4.7246</strain>
    </source>
</reference>
<dbReference type="Proteomes" id="UP001596220">
    <property type="component" value="Unassembled WGS sequence"/>
</dbReference>